<dbReference type="Gene3D" id="2.60.120.10">
    <property type="entry name" value="Jelly Rolls"/>
    <property type="match status" value="1"/>
</dbReference>
<dbReference type="AlphaFoldDB" id="A0A132BCU2"/>
<protein>
    <recommendedName>
        <fullName evidence="2 9">Cysteine dioxygenase</fullName>
        <ecNumber evidence="2 9">1.13.11.20</ecNumber>
    </recommendedName>
</protein>
<gene>
    <name evidence="10" type="ORF">LY89DRAFT_598060</name>
</gene>
<dbReference type="EMBL" id="KQ947432">
    <property type="protein sequence ID" value="KUJ09477.1"/>
    <property type="molecule type" value="Genomic_DNA"/>
</dbReference>
<evidence type="ECO:0000256" key="3">
    <source>
        <dbReference type="ARBA" id="ARBA00022723"/>
    </source>
</evidence>
<comment type="similarity">
    <text evidence="1 9">Belongs to the cysteine dioxygenase family.</text>
</comment>
<comment type="cofactor">
    <cofactor evidence="9">
        <name>Fe cation</name>
        <dbReference type="ChEBI" id="CHEBI:24875"/>
    </cofactor>
    <text evidence="9">Binds 1 Fe cation per subunit.</text>
</comment>
<keyword evidence="11" id="KW-1185">Reference proteome</keyword>
<dbReference type="InterPro" id="IPR014710">
    <property type="entry name" value="RmlC-like_jellyroll"/>
</dbReference>
<sequence length="200" mass="22324">MQQPVRHQTSTPFDDLLTSITHSLGTTPKPSLPHLHNLLRTYTSDSNHWSKYAHRNPQKQYTRNLVCELPGIFNLLLLVWTPGQASPIHDHADSHCLMKILKGELQESRFAIPENPGNEGPLVETSRLNFGVNKVTYIADNLGLHEISNPHPTDYAVSLHLYTPPNAAMRGCNIFDPETGEARHVMQCAYDSVRGAVASN</sequence>
<evidence type="ECO:0000256" key="2">
    <source>
        <dbReference type="ARBA" id="ARBA00013133"/>
    </source>
</evidence>
<comment type="catalytic activity">
    <reaction evidence="9">
        <text>L-cysteine + O2 = 3-sulfino-L-alanine + H(+)</text>
        <dbReference type="Rhea" id="RHEA:20441"/>
        <dbReference type="ChEBI" id="CHEBI:15378"/>
        <dbReference type="ChEBI" id="CHEBI:15379"/>
        <dbReference type="ChEBI" id="CHEBI:35235"/>
        <dbReference type="ChEBI" id="CHEBI:61085"/>
        <dbReference type="EC" id="1.13.11.20"/>
    </reaction>
</comment>
<dbReference type="SUPFAM" id="SSF51182">
    <property type="entry name" value="RmlC-like cupins"/>
    <property type="match status" value="1"/>
</dbReference>
<evidence type="ECO:0000256" key="4">
    <source>
        <dbReference type="ARBA" id="ARBA00022964"/>
    </source>
</evidence>
<accession>A0A132BCU2</accession>
<feature type="binding site" evidence="8">
    <location>
        <position position="89"/>
    </location>
    <ligand>
        <name>Fe cation</name>
        <dbReference type="ChEBI" id="CHEBI:24875"/>
        <note>catalytic</note>
    </ligand>
</feature>
<evidence type="ECO:0000256" key="5">
    <source>
        <dbReference type="ARBA" id="ARBA00023002"/>
    </source>
</evidence>
<dbReference type="EC" id="1.13.11.20" evidence="2 9"/>
<feature type="binding site" evidence="8">
    <location>
        <position position="145"/>
    </location>
    <ligand>
        <name>Fe cation</name>
        <dbReference type="ChEBI" id="CHEBI:24875"/>
        <note>catalytic</note>
    </ligand>
</feature>
<evidence type="ECO:0000256" key="9">
    <source>
        <dbReference type="RuleBase" id="RU366010"/>
    </source>
</evidence>
<dbReference type="GO" id="GO:0008198">
    <property type="term" value="F:ferrous iron binding"/>
    <property type="evidence" value="ECO:0007669"/>
    <property type="project" value="TreeGrafter"/>
</dbReference>
<evidence type="ECO:0000313" key="11">
    <source>
        <dbReference type="Proteomes" id="UP000070700"/>
    </source>
</evidence>
<dbReference type="RefSeq" id="XP_018063832.1">
    <property type="nucleotide sequence ID" value="XM_018210014.1"/>
</dbReference>
<evidence type="ECO:0000256" key="1">
    <source>
        <dbReference type="ARBA" id="ARBA00006622"/>
    </source>
</evidence>
<keyword evidence="4 9" id="KW-0223">Dioxygenase</keyword>
<dbReference type="GeneID" id="28819740"/>
<dbReference type="InterPro" id="IPR011051">
    <property type="entry name" value="RmlC_Cupin_sf"/>
</dbReference>
<name>A0A132BCU2_MOLSC</name>
<proteinExistence type="inferred from homology"/>
<evidence type="ECO:0000313" key="10">
    <source>
        <dbReference type="EMBL" id="KUJ09477.1"/>
    </source>
</evidence>
<dbReference type="CDD" id="cd10548">
    <property type="entry name" value="cupin_CDO"/>
    <property type="match status" value="1"/>
</dbReference>
<dbReference type="STRING" id="149040.A0A132BCU2"/>
<dbReference type="InterPro" id="IPR010300">
    <property type="entry name" value="CDO_1"/>
</dbReference>
<dbReference type="GO" id="GO:0019448">
    <property type="term" value="P:L-cysteine catabolic process"/>
    <property type="evidence" value="ECO:0007669"/>
    <property type="project" value="TreeGrafter"/>
</dbReference>
<dbReference type="PANTHER" id="PTHR12918:SF1">
    <property type="entry name" value="CYSTEINE DIOXYGENASE TYPE 1"/>
    <property type="match status" value="1"/>
</dbReference>
<evidence type="ECO:0000256" key="7">
    <source>
        <dbReference type="PIRSR" id="PIRSR610300-50"/>
    </source>
</evidence>
<feature type="cross-link" description="3'-(S-cysteinyl)-tyrosine (Cys-Tyr)" evidence="7">
    <location>
        <begin position="96"/>
        <end position="162"/>
    </location>
</feature>
<dbReference type="PANTHER" id="PTHR12918">
    <property type="entry name" value="CYSTEINE DIOXYGENASE"/>
    <property type="match status" value="1"/>
</dbReference>
<dbReference type="Pfam" id="PF05995">
    <property type="entry name" value="CDO_I"/>
    <property type="match status" value="1"/>
</dbReference>
<organism evidence="10 11">
    <name type="scientific">Mollisia scopiformis</name>
    <name type="common">Conifer needle endophyte fungus</name>
    <name type="synonym">Phialocephala scopiformis</name>
    <dbReference type="NCBI Taxonomy" id="149040"/>
    <lineage>
        <taxon>Eukaryota</taxon>
        <taxon>Fungi</taxon>
        <taxon>Dikarya</taxon>
        <taxon>Ascomycota</taxon>
        <taxon>Pezizomycotina</taxon>
        <taxon>Leotiomycetes</taxon>
        <taxon>Helotiales</taxon>
        <taxon>Mollisiaceae</taxon>
        <taxon>Mollisia</taxon>
    </lineage>
</organism>
<keyword evidence="3 8" id="KW-0479">Metal-binding</keyword>
<dbReference type="InParanoid" id="A0A132BCU2"/>
<feature type="binding site" evidence="8">
    <location>
        <position position="91"/>
    </location>
    <ligand>
        <name>Fe cation</name>
        <dbReference type="ChEBI" id="CHEBI:24875"/>
        <note>catalytic</note>
    </ligand>
</feature>
<keyword evidence="7" id="KW-0883">Thioether bond</keyword>
<dbReference type="OrthoDB" id="543511at2759"/>
<evidence type="ECO:0000256" key="6">
    <source>
        <dbReference type="ARBA" id="ARBA00023004"/>
    </source>
</evidence>
<dbReference type="Proteomes" id="UP000070700">
    <property type="component" value="Unassembled WGS sequence"/>
</dbReference>
<evidence type="ECO:0000256" key="8">
    <source>
        <dbReference type="PIRSR" id="PIRSR610300-51"/>
    </source>
</evidence>
<keyword evidence="5 9" id="KW-0560">Oxidoreductase</keyword>
<dbReference type="KEGG" id="psco:LY89DRAFT_598060"/>
<dbReference type="GO" id="GO:0017172">
    <property type="term" value="F:cysteine dioxygenase activity"/>
    <property type="evidence" value="ECO:0007669"/>
    <property type="project" value="UniProtKB-UniRule"/>
</dbReference>
<reference evidence="10 11" key="1">
    <citation type="submission" date="2015-10" db="EMBL/GenBank/DDBJ databases">
        <title>Full genome of DAOMC 229536 Phialocephala scopiformis, a fungal endophyte of spruce producing the potent anti-insectan compound rugulosin.</title>
        <authorList>
            <consortium name="DOE Joint Genome Institute"/>
            <person name="Walker A.K."/>
            <person name="Frasz S.L."/>
            <person name="Seifert K.A."/>
            <person name="Miller J.D."/>
            <person name="Mondo S.J."/>
            <person name="Labutti K."/>
            <person name="Lipzen A."/>
            <person name="Dockter R."/>
            <person name="Kennedy M."/>
            <person name="Grigoriev I.V."/>
            <person name="Spatafora J.W."/>
        </authorList>
    </citation>
    <scope>NUCLEOTIDE SEQUENCE [LARGE SCALE GENOMIC DNA]</scope>
    <source>
        <strain evidence="10 11">CBS 120377</strain>
    </source>
</reference>
<keyword evidence="6 8" id="KW-0408">Iron</keyword>